<evidence type="ECO:0000256" key="1">
    <source>
        <dbReference type="SAM" id="MobiDB-lite"/>
    </source>
</evidence>
<sequence length="189" mass="20446">MDTKAPKKCRPCKKSRTGTQENFARKFPYRFSWLAEPKLESLQAWEVAKMKSSLREQLPLQKMLVPTRSIPDTQTNACPKPGCHLPGTQQLSVTEGPPGLTGSEPPPTSQGPQPHKQGCPGMLGLGNICSPWGCPWLHTPCITLAGHRDAHGPLNGTPRVSAHTCMCARAHTHTHTHGSTGGALLCPLH</sequence>
<protein>
    <submittedName>
        <fullName evidence="2">Uncharacterized protein</fullName>
    </submittedName>
</protein>
<feature type="region of interest" description="Disordered" evidence="1">
    <location>
        <begin position="75"/>
        <end position="117"/>
    </location>
</feature>
<dbReference type="PANTHER" id="PTHR37875">
    <property type="entry name" value="HYPOTHETICAL PROTEIN LOC685964"/>
    <property type="match status" value="1"/>
</dbReference>
<accession>A0A8C3W545</accession>
<dbReference type="AlphaFoldDB" id="A0A8C3W545"/>
<reference evidence="2" key="1">
    <citation type="submission" date="2025-08" db="UniProtKB">
        <authorList>
            <consortium name="Ensembl"/>
        </authorList>
    </citation>
    <scope>IDENTIFICATION</scope>
</reference>
<dbReference type="InterPro" id="IPR038782">
    <property type="entry name" value="C3orf22"/>
</dbReference>
<proteinExistence type="predicted"/>
<evidence type="ECO:0000313" key="2">
    <source>
        <dbReference type="Ensembl" id="ENSCWAP00000008897.1"/>
    </source>
</evidence>
<dbReference type="Ensembl" id="ENSCWAT00000009669.1">
    <property type="protein sequence ID" value="ENSCWAP00000008897.1"/>
    <property type="gene ID" value="ENSCWAG00000006889.1"/>
</dbReference>
<keyword evidence="3" id="KW-1185">Reference proteome</keyword>
<evidence type="ECO:0000313" key="3">
    <source>
        <dbReference type="Proteomes" id="UP000694540"/>
    </source>
</evidence>
<dbReference type="GeneTree" id="ENSGT00390000004778"/>
<reference evidence="2" key="2">
    <citation type="submission" date="2025-09" db="UniProtKB">
        <authorList>
            <consortium name="Ensembl"/>
        </authorList>
    </citation>
    <scope>IDENTIFICATION</scope>
</reference>
<name>A0A8C3W545_9CETA</name>
<dbReference type="PANTHER" id="PTHR37875:SF1">
    <property type="entry name" value="CHROMOSOME 3 OPEN READING FRAME 22"/>
    <property type="match status" value="1"/>
</dbReference>
<dbReference type="Proteomes" id="UP000694540">
    <property type="component" value="Unplaced"/>
</dbReference>
<organism evidence="2 3">
    <name type="scientific">Catagonus wagneri</name>
    <name type="common">Chacoan peccary</name>
    <dbReference type="NCBI Taxonomy" id="51154"/>
    <lineage>
        <taxon>Eukaryota</taxon>
        <taxon>Metazoa</taxon>
        <taxon>Chordata</taxon>
        <taxon>Craniata</taxon>
        <taxon>Vertebrata</taxon>
        <taxon>Euteleostomi</taxon>
        <taxon>Mammalia</taxon>
        <taxon>Eutheria</taxon>
        <taxon>Laurasiatheria</taxon>
        <taxon>Artiodactyla</taxon>
        <taxon>Suina</taxon>
        <taxon>Tayassuidae</taxon>
        <taxon>Catagonus</taxon>
    </lineage>
</organism>